<evidence type="ECO:0000256" key="5">
    <source>
        <dbReference type="SAM" id="Phobius"/>
    </source>
</evidence>
<sequence length="92" mass="10205">MVAFPLSLTGIPPPFGFVGKVLLFGAVIETGYPWLAVIGIPNSMLAMTFYLRIVEQMYQARDKEEGRAHCWSCFVRPLVTALMGLIAKVFPN</sequence>
<evidence type="ECO:0000256" key="4">
    <source>
        <dbReference type="ARBA" id="ARBA00023136"/>
    </source>
</evidence>
<dbReference type="EMBL" id="FOAG01000007">
    <property type="protein sequence ID" value="SEL73075.1"/>
    <property type="molecule type" value="Genomic_DNA"/>
</dbReference>
<evidence type="ECO:0000313" key="7">
    <source>
        <dbReference type="Proteomes" id="UP000199582"/>
    </source>
</evidence>
<dbReference type="RefSeq" id="WP_093037205.1">
    <property type="nucleotide sequence ID" value="NZ_FOAG01000007.1"/>
</dbReference>
<evidence type="ECO:0000256" key="2">
    <source>
        <dbReference type="ARBA" id="ARBA00022692"/>
    </source>
</evidence>
<keyword evidence="3 5" id="KW-1133">Transmembrane helix</keyword>
<dbReference type="OrthoDB" id="9768329at2"/>
<keyword evidence="2 5" id="KW-0812">Transmembrane</keyword>
<dbReference type="AlphaFoldDB" id="A0A1H7SKN4"/>
<reference evidence="6 7" key="1">
    <citation type="submission" date="2016-10" db="EMBL/GenBank/DDBJ databases">
        <authorList>
            <person name="de Groot N.N."/>
        </authorList>
    </citation>
    <scope>NUCLEOTIDE SEQUENCE [LARGE SCALE GENOMIC DNA]</scope>
    <source>
        <strain evidence="6 7">DSM 100674</strain>
    </source>
</reference>
<evidence type="ECO:0000313" key="6">
    <source>
        <dbReference type="EMBL" id="SEL73075.1"/>
    </source>
</evidence>
<dbReference type="PANTHER" id="PTHR22773">
    <property type="entry name" value="NADH DEHYDROGENASE"/>
    <property type="match status" value="1"/>
</dbReference>
<dbReference type="GO" id="GO:0016020">
    <property type="term" value="C:membrane"/>
    <property type="evidence" value="ECO:0007669"/>
    <property type="project" value="UniProtKB-SubCell"/>
</dbReference>
<comment type="subcellular location">
    <subcellularLocation>
        <location evidence="1">Membrane</location>
        <topology evidence="1">Multi-pass membrane protein</topology>
    </subcellularLocation>
</comment>
<proteinExistence type="predicted"/>
<evidence type="ECO:0000256" key="3">
    <source>
        <dbReference type="ARBA" id="ARBA00022989"/>
    </source>
</evidence>
<evidence type="ECO:0000256" key="1">
    <source>
        <dbReference type="ARBA" id="ARBA00004141"/>
    </source>
</evidence>
<protein>
    <submittedName>
        <fullName evidence="6">NADH-quinone oxidoreductase subunit N</fullName>
    </submittedName>
</protein>
<accession>A0A1H7SKN4</accession>
<name>A0A1H7SKN4_9RHOB</name>
<feature type="transmembrane region" description="Helical" evidence="5">
    <location>
        <begin position="32"/>
        <end position="53"/>
    </location>
</feature>
<organism evidence="6 7">
    <name type="scientific">Roseovarius azorensis</name>
    <dbReference type="NCBI Taxonomy" id="1287727"/>
    <lineage>
        <taxon>Bacteria</taxon>
        <taxon>Pseudomonadati</taxon>
        <taxon>Pseudomonadota</taxon>
        <taxon>Alphaproteobacteria</taxon>
        <taxon>Rhodobacterales</taxon>
        <taxon>Roseobacteraceae</taxon>
        <taxon>Roseovarius</taxon>
    </lineage>
</organism>
<keyword evidence="4 5" id="KW-0472">Membrane</keyword>
<gene>
    <name evidence="6" type="ORF">SAMN05443999_107162</name>
</gene>
<dbReference type="Proteomes" id="UP000199582">
    <property type="component" value="Unassembled WGS sequence"/>
</dbReference>
<dbReference type="STRING" id="1287727.SAMN05443999_107162"/>
<keyword evidence="7" id="KW-1185">Reference proteome</keyword>